<dbReference type="EC" id="3.1.3.16" evidence="7"/>
<feature type="compositionally biased region" description="Basic residues" evidence="8">
    <location>
        <begin position="507"/>
        <end position="522"/>
    </location>
</feature>
<accession>A0A8H6FIB9</accession>
<feature type="compositionally biased region" description="Basic and acidic residues" evidence="8">
    <location>
        <begin position="431"/>
        <end position="442"/>
    </location>
</feature>
<evidence type="ECO:0000313" key="11">
    <source>
        <dbReference type="Proteomes" id="UP000593566"/>
    </source>
</evidence>
<feature type="compositionally biased region" description="Polar residues" evidence="8">
    <location>
        <begin position="915"/>
        <end position="926"/>
    </location>
</feature>
<dbReference type="InterPro" id="IPR029052">
    <property type="entry name" value="Metallo-depent_PP-like"/>
</dbReference>
<evidence type="ECO:0000256" key="2">
    <source>
        <dbReference type="ARBA" id="ARBA00022723"/>
    </source>
</evidence>
<evidence type="ECO:0000313" key="10">
    <source>
        <dbReference type="EMBL" id="KAF6229058.1"/>
    </source>
</evidence>
<dbReference type="RefSeq" id="XP_037156700.1">
    <property type="nucleotide sequence ID" value="XM_037298065.1"/>
</dbReference>
<proteinExistence type="inferred from homology"/>
<feature type="region of interest" description="Disordered" evidence="8">
    <location>
        <begin position="370"/>
        <end position="445"/>
    </location>
</feature>
<feature type="compositionally biased region" description="Polar residues" evidence="8">
    <location>
        <begin position="883"/>
        <end position="903"/>
    </location>
</feature>
<dbReference type="FunFam" id="3.60.21.10:FF:000003">
    <property type="entry name" value="Serine/threonine-protein phosphatase"/>
    <property type="match status" value="1"/>
</dbReference>
<feature type="compositionally biased region" description="Basic and acidic residues" evidence="8">
    <location>
        <begin position="927"/>
        <end position="941"/>
    </location>
</feature>
<feature type="compositionally biased region" description="Basic and acidic residues" evidence="8">
    <location>
        <begin position="1"/>
        <end position="17"/>
    </location>
</feature>
<comment type="catalytic activity">
    <reaction evidence="6 7">
        <text>O-phospho-L-threonyl-[protein] + H2O = L-threonyl-[protein] + phosphate</text>
        <dbReference type="Rhea" id="RHEA:47004"/>
        <dbReference type="Rhea" id="RHEA-COMP:11060"/>
        <dbReference type="Rhea" id="RHEA-COMP:11605"/>
        <dbReference type="ChEBI" id="CHEBI:15377"/>
        <dbReference type="ChEBI" id="CHEBI:30013"/>
        <dbReference type="ChEBI" id="CHEBI:43474"/>
        <dbReference type="ChEBI" id="CHEBI:61977"/>
        <dbReference type="EC" id="3.1.3.16"/>
    </reaction>
</comment>
<dbReference type="InterPro" id="IPR047129">
    <property type="entry name" value="PPA2-like"/>
</dbReference>
<dbReference type="GO" id="GO:0046872">
    <property type="term" value="F:metal ion binding"/>
    <property type="evidence" value="ECO:0007669"/>
    <property type="project" value="UniProtKB-KW"/>
</dbReference>
<feature type="compositionally biased region" description="Polar residues" evidence="8">
    <location>
        <begin position="857"/>
        <end position="868"/>
    </location>
</feature>
<organism evidence="10 11">
    <name type="scientific">Letharia lupina</name>
    <dbReference type="NCBI Taxonomy" id="560253"/>
    <lineage>
        <taxon>Eukaryota</taxon>
        <taxon>Fungi</taxon>
        <taxon>Dikarya</taxon>
        <taxon>Ascomycota</taxon>
        <taxon>Pezizomycotina</taxon>
        <taxon>Lecanoromycetes</taxon>
        <taxon>OSLEUM clade</taxon>
        <taxon>Lecanoromycetidae</taxon>
        <taxon>Lecanorales</taxon>
        <taxon>Lecanorineae</taxon>
        <taxon>Parmeliaceae</taxon>
        <taxon>Letharia</taxon>
    </lineage>
</organism>
<dbReference type="EMBL" id="JACCJB010000003">
    <property type="protein sequence ID" value="KAF6229058.1"/>
    <property type="molecule type" value="Genomic_DNA"/>
</dbReference>
<feature type="region of interest" description="Disordered" evidence="8">
    <location>
        <begin position="1048"/>
        <end position="1072"/>
    </location>
</feature>
<feature type="domain" description="Serine/threonine specific protein phosphatases" evidence="9">
    <location>
        <begin position="134"/>
        <end position="139"/>
    </location>
</feature>
<dbReference type="Proteomes" id="UP000593566">
    <property type="component" value="Unassembled WGS sequence"/>
</dbReference>
<keyword evidence="2" id="KW-0479">Metal-binding</keyword>
<keyword evidence="3 7" id="KW-0378">Hydrolase</keyword>
<dbReference type="SUPFAM" id="SSF56300">
    <property type="entry name" value="Metallo-dependent phosphatases"/>
    <property type="match status" value="1"/>
</dbReference>
<evidence type="ECO:0000256" key="6">
    <source>
        <dbReference type="ARBA" id="ARBA00048336"/>
    </source>
</evidence>
<protein>
    <recommendedName>
        <fullName evidence="7">Serine/threonine-protein phosphatase</fullName>
        <ecNumber evidence="7">3.1.3.16</ecNumber>
    </recommendedName>
</protein>
<dbReference type="GeneID" id="59335572"/>
<evidence type="ECO:0000256" key="3">
    <source>
        <dbReference type="ARBA" id="ARBA00022801"/>
    </source>
</evidence>
<dbReference type="GO" id="GO:0004722">
    <property type="term" value="F:protein serine/threonine phosphatase activity"/>
    <property type="evidence" value="ECO:0007669"/>
    <property type="project" value="UniProtKB-EC"/>
</dbReference>
<comment type="cofactor">
    <cofactor evidence="1">
        <name>Mn(2+)</name>
        <dbReference type="ChEBI" id="CHEBI:29035"/>
    </cofactor>
</comment>
<feature type="region of interest" description="Disordered" evidence="8">
    <location>
        <begin position="810"/>
        <end position="987"/>
    </location>
</feature>
<evidence type="ECO:0000256" key="5">
    <source>
        <dbReference type="ARBA" id="ARBA00023211"/>
    </source>
</evidence>
<keyword evidence="4" id="KW-0904">Protein phosphatase</keyword>
<dbReference type="PANTHER" id="PTHR45619">
    <property type="entry name" value="SERINE/THREONINE-PROTEIN PHOSPHATASE PP2A-RELATED"/>
    <property type="match status" value="1"/>
</dbReference>
<feature type="region of interest" description="Disordered" evidence="8">
    <location>
        <begin position="499"/>
        <end position="543"/>
    </location>
</feature>
<dbReference type="Pfam" id="PF00149">
    <property type="entry name" value="Metallophos"/>
    <property type="match status" value="1"/>
</dbReference>
<dbReference type="PROSITE" id="PS00125">
    <property type="entry name" value="SER_THR_PHOSPHATASE"/>
    <property type="match status" value="1"/>
</dbReference>
<keyword evidence="11" id="KW-1185">Reference proteome</keyword>
<gene>
    <name evidence="10" type="ORF">HO133_007172</name>
</gene>
<dbReference type="PRINTS" id="PR00114">
    <property type="entry name" value="STPHPHTASE"/>
</dbReference>
<feature type="compositionally biased region" description="Basic and acidic residues" evidence="8">
    <location>
        <begin position="978"/>
        <end position="987"/>
    </location>
</feature>
<evidence type="ECO:0000256" key="8">
    <source>
        <dbReference type="SAM" id="MobiDB-lite"/>
    </source>
</evidence>
<dbReference type="Gene3D" id="3.60.21.10">
    <property type="match status" value="1"/>
</dbReference>
<comment type="caution">
    <text evidence="10">The sequence shown here is derived from an EMBL/GenBank/DDBJ whole genome shotgun (WGS) entry which is preliminary data.</text>
</comment>
<dbReference type="CDD" id="cd07415">
    <property type="entry name" value="MPP_PP2A_PP4_PP6"/>
    <property type="match status" value="1"/>
</dbReference>
<dbReference type="InterPro" id="IPR006186">
    <property type="entry name" value="Ser/Thr-sp_prot-phosphatase"/>
</dbReference>
<feature type="compositionally biased region" description="Polar residues" evidence="8">
    <location>
        <begin position="419"/>
        <end position="428"/>
    </location>
</feature>
<feature type="compositionally biased region" description="Basic and acidic residues" evidence="8">
    <location>
        <begin position="532"/>
        <end position="543"/>
    </location>
</feature>
<comment type="similarity">
    <text evidence="7">Belongs to the PPP phosphatase family.</text>
</comment>
<evidence type="ECO:0000256" key="7">
    <source>
        <dbReference type="RuleBase" id="RU004273"/>
    </source>
</evidence>
<keyword evidence="5" id="KW-0464">Manganese</keyword>
<feature type="region of interest" description="Disordered" evidence="8">
    <location>
        <begin position="718"/>
        <end position="743"/>
    </location>
</feature>
<feature type="region of interest" description="Disordered" evidence="8">
    <location>
        <begin position="1"/>
        <end position="24"/>
    </location>
</feature>
<evidence type="ECO:0000256" key="4">
    <source>
        <dbReference type="ARBA" id="ARBA00022912"/>
    </source>
</evidence>
<evidence type="ECO:0000256" key="1">
    <source>
        <dbReference type="ARBA" id="ARBA00001936"/>
    </source>
</evidence>
<evidence type="ECO:0000259" key="9">
    <source>
        <dbReference type="PROSITE" id="PS00125"/>
    </source>
</evidence>
<reference evidence="10 11" key="1">
    <citation type="journal article" date="2020" name="Genomics">
        <title>Complete, high-quality genomes from long-read metagenomic sequencing of two wolf lichen thalli reveals enigmatic genome architecture.</title>
        <authorList>
            <person name="McKenzie S.K."/>
            <person name="Walston R.F."/>
            <person name="Allen J.L."/>
        </authorList>
    </citation>
    <scope>NUCLEOTIDE SEQUENCE [LARGE SCALE GENOMIC DNA]</scope>
    <source>
        <strain evidence="10">WasteWater1</strain>
    </source>
</reference>
<dbReference type="InterPro" id="IPR004843">
    <property type="entry name" value="Calcineurin-like_PHP"/>
</dbReference>
<name>A0A8H6FIB9_9LECA</name>
<feature type="compositionally biased region" description="Basic and acidic residues" evidence="8">
    <location>
        <begin position="869"/>
        <end position="878"/>
    </location>
</feature>
<sequence length="1130" mass="126434">MDSKMDVDIGKLPEPHRLSPATEPASIPTLDGWIESLMNCKQLAENDVQRLCDRAREVLQDESNVQPVKCPVTVCGDIHGQFHDLMELFKIGGPNPDTNYLFMGDYVDRGYYSVETVTLLVALKIRFPQRITILRGNHESRQITQVYGFYDECLRKYGNANVWKYFTDLFDYLPLTALIDNQIFCLHGGLSPSIDTLDNIRALDRIQEVPHEGPMCDLLWSDPDDRCGWGISPRGAGYTFGQDISEAFNHNNGLTLVARAHQLVMEGYNWSQDRNVVTIFSAPNYCYRCGNQAAIMEIDEHLKYTFLQFDPSISPDQPLSVQEFLHSLKKSTRPFPTPKRSEAPQDSTFTSCQLTVDGFLHGMQKTVTPPYKPVEAGDAPKLQSIASPGHQDLPFVCSGRGLLDPPETIPDQSDGEQVLSPSPDTQGLRSPEPKGSDEKDASMKIPKVVRTYAKKTKPVTPVWDDSSALFLTQYSMHEEALLDGLLDDGSYTSTEQLASREILKDKPGRKHPSVVPSKRKRMPTQDSEEDPRENHSEDDADVGIKEKEKIKKIRRRKRRAPVNELALVTKFPSHEESPAPPAKAPKAYDSDNAIDLLNEYLDGQGFPASTSPSFERGRKSITANIRKPVTRIRREITLPQREILAREGFKFPPITPRATKSPGWRLGSGFDGITLESSTNKIPQTSRNRKLRHAKTPCFVGRSLPKLELSAGLSPTRYSVGQKGIPRRRKDQGNPAKTKGYEPAMKLGTADGAVEDGLPHSAIKTRGKVSFEKVAGLTLTALPRPSTENDRFQTASPSQRNDVIKDPVQLHQSPTRHLDASQAIREPSNSERKGWLKRRGVNSAVADEDGEEEQLFVHTQRTSGNVSETGKRKWRADLDTNLEDTAQAQHVVHNNSQAFNEEGNQIPPNPERPGNSGQQDMFQGEQSAERHRCRALHDIERQPLNSEEETLGHQSSRCPPEPPSSSKSEADFPNSPLHAKDLSMPKARPHIEVLRTSEVPETQERPQESIEFDHTGIEFLDLGRHPYHIPEVTHDSGKYFSKAVQQLESPEEVPHTITRRKSRREPEPGVTGTRVMFGTRTGAHHVNVAPITGEEGSRKQEGSLELGVTSRLKRTMSNVSLRPPFKEALR</sequence>
<dbReference type="SMART" id="SM00156">
    <property type="entry name" value="PP2Ac"/>
    <property type="match status" value="1"/>
</dbReference>
<dbReference type="AlphaFoldDB" id="A0A8H6FIB9"/>